<dbReference type="EMBL" id="AWSV01000176">
    <property type="protein sequence ID" value="ERI81002.1"/>
    <property type="molecule type" value="Genomic_DNA"/>
</dbReference>
<dbReference type="InterPro" id="IPR008979">
    <property type="entry name" value="Galactose-bd-like_sf"/>
</dbReference>
<dbReference type="Gene3D" id="3.40.390.80">
    <property type="entry name" value="Peptidase M60, enhancin-like domain 2"/>
    <property type="match status" value="1"/>
</dbReference>
<dbReference type="Gene3D" id="2.60.120.1250">
    <property type="entry name" value="Peptidase M60, enhancin-like domain 1"/>
    <property type="match status" value="1"/>
</dbReference>
<feature type="domain" description="Peptidase M60" evidence="1">
    <location>
        <begin position="334"/>
        <end position="674"/>
    </location>
</feature>
<organism evidence="2 3">
    <name type="scientific">Bacteroides pyogenes F0041</name>
    <dbReference type="NCBI Taxonomy" id="1321819"/>
    <lineage>
        <taxon>Bacteria</taxon>
        <taxon>Pseudomonadati</taxon>
        <taxon>Bacteroidota</taxon>
        <taxon>Bacteroidia</taxon>
        <taxon>Bacteroidales</taxon>
        <taxon>Bacteroidaceae</taxon>
        <taxon>Bacteroides</taxon>
    </lineage>
</organism>
<dbReference type="Proteomes" id="UP000016496">
    <property type="component" value="Unassembled WGS sequence"/>
</dbReference>
<dbReference type="Pfam" id="PF13004">
    <property type="entry name" value="BACON"/>
    <property type="match status" value="1"/>
</dbReference>
<dbReference type="Gene3D" id="2.60.120.260">
    <property type="entry name" value="Galactose-binding domain-like"/>
    <property type="match status" value="1"/>
</dbReference>
<dbReference type="AlphaFoldDB" id="U2DHP3"/>
<dbReference type="InterPro" id="IPR041333">
    <property type="entry name" value="M60_C"/>
</dbReference>
<dbReference type="InterPro" id="IPR013783">
    <property type="entry name" value="Ig-like_fold"/>
</dbReference>
<dbReference type="Pfam" id="PF00754">
    <property type="entry name" value="F5_F8_type_C"/>
    <property type="match status" value="1"/>
</dbReference>
<gene>
    <name evidence="2" type="ORF">HMPREF1981_03477</name>
</gene>
<dbReference type="Pfam" id="PF13402">
    <property type="entry name" value="Peptidase_M60"/>
    <property type="match status" value="1"/>
</dbReference>
<evidence type="ECO:0000313" key="3">
    <source>
        <dbReference type="Proteomes" id="UP000016496"/>
    </source>
</evidence>
<accession>U2DHP3</accession>
<dbReference type="InterPro" id="IPR031161">
    <property type="entry name" value="Peptidase_M60_dom"/>
</dbReference>
<reference evidence="2 3" key="1">
    <citation type="submission" date="2013-08" db="EMBL/GenBank/DDBJ databases">
        <authorList>
            <person name="Weinstock G."/>
            <person name="Sodergren E."/>
            <person name="Wylie T."/>
            <person name="Fulton L."/>
            <person name="Fulton R."/>
            <person name="Fronick C."/>
            <person name="O'Laughlin M."/>
            <person name="Godfrey J."/>
            <person name="Miner T."/>
            <person name="Herter B."/>
            <person name="Appelbaum E."/>
            <person name="Cordes M."/>
            <person name="Lek S."/>
            <person name="Wollam A."/>
            <person name="Pepin K.H."/>
            <person name="Palsikar V.B."/>
            <person name="Mitreva M."/>
            <person name="Wilson R.K."/>
        </authorList>
    </citation>
    <scope>NUCLEOTIDE SEQUENCE [LARGE SCALE GENOMIC DNA]</scope>
    <source>
        <strain evidence="2 3">F0041</strain>
    </source>
</reference>
<dbReference type="SMART" id="SM01276">
    <property type="entry name" value="M60-like"/>
    <property type="match status" value="1"/>
</dbReference>
<protein>
    <submittedName>
        <fullName evidence="2">F5/8 type C domain protein</fullName>
    </submittedName>
</protein>
<dbReference type="InterPro" id="IPR042279">
    <property type="entry name" value="Pep_M60_3"/>
</dbReference>
<dbReference type="SUPFAM" id="SSF49785">
    <property type="entry name" value="Galactose-binding domain-like"/>
    <property type="match status" value="1"/>
</dbReference>
<dbReference type="PROSITE" id="PS51723">
    <property type="entry name" value="PEPTIDASE_M60"/>
    <property type="match status" value="1"/>
</dbReference>
<dbReference type="Pfam" id="PF18630">
    <property type="entry name" value="Peptidase_M60_C"/>
    <property type="match status" value="1"/>
</dbReference>
<dbReference type="InterPro" id="IPR000421">
    <property type="entry name" value="FA58C"/>
</dbReference>
<proteinExistence type="predicted"/>
<name>U2DHP3_9BACE</name>
<dbReference type="PATRIC" id="fig|1321819.3.peg.3204"/>
<evidence type="ECO:0000259" key="1">
    <source>
        <dbReference type="PROSITE" id="PS51723"/>
    </source>
</evidence>
<dbReference type="Gene3D" id="2.60.40.10">
    <property type="entry name" value="Immunoglobulins"/>
    <property type="match status" value="1"/>
</dbReference>
<dbReference type="Gene3D" id="1.10.390.30">
    <property type="entry name" value="Peptidase M60, enhancin-like domain 3"/>
    <property type="match status" value="1"/>
</dbReference>
<dbReference type="HOGENOM" id="CLU_012663_0_0_10"/>
<dbReference type="InterPro" id="IPR024361">
    <property type="entry name" value="BACON"/>
</dbReference>
<sequence length="878" mass="99978">MLLTAILISCKESNTEKLKESFEIDKQYISQEIGSAPSILSIPIQTTLSTKEWQVKCAETWLTLFQENNNLKISVQENYSKTKRTAHIAVISKVNRYSISLTQYGAEELVLVEDKQVIPYGGKASSYQPGQDIDKSYDGKFTTASEASHYHSSWSNTQFPVTLEYYFRGDEEINYFIYYTRSGNGNFGRVKVYTATDGGRNDYTLQGSYDFKEQSTPSKVSFTAPIKATGVKFVVESGLGGYASCDEMQFFQKREDPLNAKLASVFTDMSCSEVKSGATAEQIETLPTLFKRLARSLKENTYPADEKRFRIQTYKAYSSPEYWATKLKTNRYSHLNNPTGIITNKNEEIIVLVSGLGQRTASLKCVPDLGVNGEEKILEEGVNKISFSTGGNLFIVYEDIDPRQLPDIKVHFPPQQGSGGEHALVGFNFWDLEVDQTDNKYLEYLSKARAPQGSDCIFILKGRKSMFTALKQMLQTQQNTKGYGVKSGMERWDNLIIWEQELCGIDDFSATGEFNSLMHITTHKEGLYATQYHINMAGGNPNEKDGWGFKNSFDPRDMDREQDREWGPGHELGHMHQGAINWASTTESSNNLFSNYIVYKIDKWGSRGSSLETLAKYRFAPATPWVRFKHPRNSMGEFIPFDMAEGDDNKNGLYQGEDSEMHMRLNQQLWTYFDRIAGKKGTIKKIFQQGRTAEFDLSSVNPGQAQLMYARNVAKAANMDMTEFFDAWGFFIPVQKFTLRAYGQHSYEVTQQMINETKEYMKQFQTKCPPIQYIEDRKYVAGSSGNQMGISEHGGDVGYFSTYRDKIQITKSIKYSISGRRYTITDGEQAVAFELRKDNRIIWFANRFTFEVPTNVDISGTEVYAVQYDGKRVMMHKQ</sequence>
<comment type="caution">
    <text evidence="2">The sequence shown here is derived from an EMBL/GenBank/DDBJ whole genome shotgun (WGS) entry which is preliminary data.</text>
</comment>
<dbReference type="CDD" id="cd14948">
    <property type="entry name" value="BACON"/>
    <property type="match status" value="1"/>
</dbReference>
<evidence type="ECO:0000313" key="2">
    <source>
        <dbReference type="EMBL" id="ERI81002.1"/>
    </source>
</evidence>